<evidence type="ECO:0000313" key="1">
    <source>
        <dbReference type="EMBL" id="KXT70096.1"/>
    </source>
</evidence>
<name>A0A139N236_STRCR</name>
<sequence>MRFHCAVFKQILKDIQIIFNRKIQCQLTSDFLFIYRLYYG</sequence>
<accession>A0A139N236</accession>
<dbReference type="EMBL" id="LQRD01000030">
    <property type="protein sequence ID" value="KXT70096.1"/>
    <property type="molecule type" value="Genomic_DNA"/>
</dbReference>
<dbReference type="Proteomes" id="UP000070377">
    <property type="component" value="Unassembled WGS sequence"/>
</dbReference>
<proteinExistence type="predicted"/>
<reference evidence="1 2" key="1">
    <citation type="submission" date="2016-01" db="EMBL/GenBank/DDBJ databases">
        <title>Highly variable Streptococcus oralis are common among viridans streptococci isolated from primates.</title>
        <authorList>
            <person name="Denapaite D."/>
            <person name="Rieger M."/>
            <person name="Koendgen S."/>
            <person name="Brueckner R."/>
            <person name="Ochigava I."/>
            <person name="Kappeler P."/>
            <person name="Maetz-Rensing K."/>
            <person name="Leendertz F."/>
            <person name="Hakenbeck R."/>
        </authorList>
    </citation>
    <scope>NUCLEOTIDE SEQUENCE [LARGE SCALE GENOMIC DNA]</scope>
    <source>
        <strain evidence="1 2">DD08</strain>
    </source>
</reference>
<evidence type="ECO:0000313" key="2">
    <source>
        <dbReference type="Proteomes" id="UP000070377"/>
    </source>
</evidence>
<gene>
    <name evidence="1" type="ORF">SCRDD08_00856</name>
</gene>
<comment type="caution">
    <text evidence="1">The sequence shown here is derived from an EMBL/GenBank/DDBJ whole genome shotgun (WGS) entry which is preliminary data.</text>
</comment>
<dbReference type="AlphaFoldDB" id="A0A139N236"/>
<organism evidence="1 2">
    <name type="scientific">Streptococcus cristatus</name>
    <dbReference type="NCBI Taxonomy" id="45634"/>
    <lineage>
        <taxon>Bacteria</taxon>
        <taxon>Bacillati</taxon>
        <taxon>Bacillota</taxon>
        <taxon>Bacilli</taxon>
        <taxon>Lactobacillales</taxon>
        <taxon>Streptococcaceae</taxon>
        <taxon>Streptococcus</taxon>
    </lineage>
</organism>
<protein>
    <submittedName>
        <fullName evidence="1">Uncharacterized protein</fullName>
    </submittedName>
</protein>